<comment type="caution">
    <text evidence="2">The sequence shown here is derived from an EMBL/GenBank/DDBJ whole genome shotgun (WGS) entry which is preliminary data.</text>
</comment>
<dbReference type="SMART" id="SM00421">
    <property type="entry name" value="HTH_LUXR"/>
    <property type="match status" value="1"/>
</dbReference>
<dbReference type="SUPFAM" id="SSF46894">
    <property type="entry name" value="C-terminal effector domain of the bipartite response regulators"/>
    <property type="match status" value="1"/>
</dbReference>
<proteinExistence type="predicted"/>
<dbReference type="AlphaFoldDB" id="A0A839PRW8"/>
<dbReference type="Proteomes" id="UP000590811">
    <property type="component" value="Unassembled WGS sequence"/>
</dbReference>
<feature type="domain" description="HTH luxR-type" evidence="1">
    <location>
        <begin position="84"/>
        <end position="141"/>
    </location>
</feature>
<dbReference type="InterPro" id="IPR016032">
    <property type="entry name" value="Sig_transdc_resp-reg_C-effctor"/>
</dbReference>
<dbReference type="InterPro" id="IPR036388">
    <property type="entry name" value="WH-like_DNA-bd_sf"/>
</dbReference>
<keyword evidence="2" id="KW-0238">DNA-binding</keyword>
<evidence type="ECO:0000259" key="1">
    <source>
        <dbReference type="SMART" id="SM00421"/>
    </source>
</evidence>
<sequence length="151" mass="16515">MAQEHDVGAESPTRSGVARLVQLVQDFAQQMRAPEGAVLRGERVEGLVYVGTAEDDLPAWVLSGLEVWDLCWGLARPALEDPESPPLNRRQYAVACFLAEGLGDEAIARRVGVSRRTVASDVRAVMDLLGAQTRFQAGIRLGSMKFRGRRP</sequence>
<accession>A0A839PRW8</accession>
<evidence type="ECO:0000313" key="3">
    <source>
        <dbReference type="Proteomes" id="UP000590811"/>
    </source>
</evidence>
<dbReference type="RefSeq" id="WP_221186065.1">
    <property type="nucleotide sequence ID" value="NZ_JACHVT010000002.1"/>
</dbReference>
<gene>
    <name evidence="2" type="ORF">FHW14_000962</name>
</gene>
<dbReference type="EMBL" id="JACHVT010000002">
    <property type="protein sequence ID" value="MBB2985813.1"/>
    <property type="molecule type" value="Genomic_DNA"/>
</dbReference>
<reference evidence="2 3" key="1">
    <citation type="submission" date="2020-08" db="EMBL/GenBank/DDBJ databases">
        <title>Genomic Encyclopedia of Type Strains, Phase IV (KMG-V): Genome sequencing to study the core and pangenomes of soil and plant-associated prokaryotes.</title>
        <authorList>
            <person name="Whitman W."/>
        </authorList>
    </citation>
    <scope>NUCLEOTIDE SEQUENCE [LARGE SCALE GENOMIC DNA]</scope>
    <source>
        <strain evidence="2 3">B3ACCR2</strain>
    </source>
</reference>
<dbReference type="GO" id="GO:0006355">
    <property type="term" value="P:regulation of DNA-templated transcription"/>
    <property type="evidence" value="ECO:0007669"/>
    <property type="project" value="InterPro"/>
</dbReference>
<dbReference type="InterPro" id="IPR000792">
    <property type="entry name" value="Tscrpt_reg_LuxR_C"/>
</dbReference>
<protein>
    <submittedName>
        <fullName evidence="2">DNA-binding CsgD family transcriptional regulator</fullName>
    </submittedName>
</protein>
<name>A0A839PRW8_9MICO</name>
<evidence type="ECO:0000313" key="2">
    <source>
        <dbReference type="EMBL" id="MBB2985813.1"/>
    </source>
</evidence>
<dbReference type="GO" id="GO:0003677">
    <property type="term" value="F:DNA binding"/>
    <property type="evidence" value="ECO:0007669"/>
    <property type="project" value="UniProtKB-KW"/>
</dbReference>
<organism evidence="2 3">
    <name type="scientific">Terracoccus luteus</name>
    <dbReference type="NCBI Taxonomy" id="53356"/>
    <lineage>
        <taxon>Bacteria</taxon>
        <taxon>Bacillati</taxon>
        <taxon>Actinomycetota</taxon>
        <taxon>Actinomycetes</taxon>
        <taxon>Micrococcales</taxon>
        <taxon>Intrasporangiaceae</taxon>
        <taxon>Terracoccus</taxon>
    </lineage>
</organism>
<dbReference type="Gene3D" id="1.10.10.10">
    <property type="entry name" value="Winged helix-like DNA-binding domain superfamily/Winged helix DNA-binding domain"/>
    <property type="match status" value="1"/>
</dbReference>